<reference evidence="2 3" key="1">
    <citation type="submission" date="2019-01" db="EMBL/GenBank/DDBJ databases">
        <title>Ancylomarina salipaludis sp. nov., isolated from a salt marsh.</title>
        <authorList>
            <person name="Yoon J.-H."/>
        </authorList>
    </citation>
    <scope>NUCLEOTIDE SEQUENCE [LARGE SCALE GENOMIC DNA]</scope>
    <source>
        <strain evidence="2 3">SHSM-M15</strain>
    </source>
</reference>
<sequence>MGVNMYIKFSIVIFFILAFFNTINAQEPNFSQYGEIDRQVKKTPDSLSNNIMRLHHYLDSIGNDDQKKIRAFYMWIITNIKYKDQVELMFDKNMLFYMGSNNCSSPVCVLKKKKAVCEGFSKLFQFFCQQSGIEAYSIGGYISKKGVLQDRATHSWNVVKINNEWRFFDLTWAYAILEYTGIKRTTNEFYMVSPYEFILSHLPLVPMWQFLDTPVPISVFNRGDEQINKYLTETQPYYNYQDSLKNYNQLYPVERSIKTAHDIYLTNPSNKFNRAIEYFRYARIVLNSQSSLEIKDLEELIKARYRIKIAMVLFRETQDVSSQLMFLQAQDVLLLLENWIQVTRSKDKMKS</sequence>
<dbReference type="InterPro" id="IPR052557">
    <property type="entry name" value="CAP/Cytokinesis_protein"/>
</dbReference>
<dbReference type="Gene3D" id="3.10.620.30">
    <property type="match status" value="1"/>
</dbReference>
<dbReference type="Pfam" id="PF01841">
    <property type="entry name" value="Transglut_core"/>
    <property type="match status" value="1"/>
</dbReference>
<dbReference type="Proteomes" id="UP000289703">
    <property type="component" value="Unassembled WGS sequence"/>
</dbReference>
<evidence type="ECO:0000259" key="1">
    <source>
        <dbReference type="SMART" id="SM00460"/>
    </source>
</evidence>
<organism evidence="2 3">
    <name type="scientific">Ancylomarina salipaludis</name>
    <dbReference type="NCBI Taxonomy" id="2501299"/>
    <lineage>
        <taxon>Bacteria</taxon>
        <taxon>Pseudomonadati</taxon>
        <taxon>Bacteroidota</taxon>
        <taxon>Bacteroidia</taxon>
        <taxon>Marinilabiliales</taxon>
        <taxon>Marinifilaceae</taxon>
        <taxon>Ancylomarina</taxon>
    </lineage>
</organism>
<dbReference type="EMBL" id="SAXA01000002">
    <property type="protein sequence ID" value="RXQ96710.1"/>
    <property type="molecule type" value="Genomic_DNA"/>
</dbReference>
<protein>
    <recommendedName>
        <fullName evidence="1">Transglutaminase-like domain-containing protein</fullName>
    </recommendedName>
</protein>
<evidence type="ECO:0000313" key="3">
    <source>
        <dbReference type="Proteomes" id="UP000289703"/>
    </source>
</evidence>
<evidence type="ECO:0000313" key="2">
    <source>
        <dbReference type="EMBL" id="RXQ96710.1"/>
    </source>
</evidence>
<dbReference type="OrthoDB" id="9788327at2"/>
<feature type="domain" description="Transglutaminase-like" evidence="1">
    <location>
        <begin position="109"/>
        <end position="172"/>
    </location>
</feature>
<comment type="caution">
    <text evidence="2">The sequence shown here is derived from an EMBL/GenBank/DDBJ whole genome shotgun (WGS) entry which is preliminary data.</text>
</comment>
<dbReference type="SUPFAM" id="SSF54001">
    <property type="entry name" value="Cysteine proteinases"/>
    <property type="match status" value="1"/>
</dbReference>
<dbReference type="InterPro" id="IPR038765">
    <property type="entry name" value="Papain-like_cys_pep_sf"/>
</dbReference>
<keyword evidence="3" id="KW-1185">Reference proteome</keyword>
<dbReference type="SMART" id="SM00460">
    <property type="entry name" value="TGc"/>
    <property type="match status" value="1"/>
</dbReference>
<gene>
    <name evidence="2" type="ORF">EO244_03515</name>
</gene>
<dbReference type="AlphaFoldDB" id="A0A4Q1JP66"/>
<dbReference type="PANTHER" id="PTHR46333:SF2">
    <property type="entry name" value="CYTOKINESIS PROTEIN 3"/>
    <property type="match status" value="1"/>
</dbReference>
<dbReference type="InterPro" id="IPR002931">
    <property type="entry name" value="Transglutaminase-like"/>
</dbReference>
<dbReference type="GO" id="GO:0005737">
    <property type="term" value="C:cytoplasm"/>
    <property type="evidence" value="ECO:0007669"/>
    <property type="project" value="TreeGrafter"/>
</dbReference>
<dbReference type="PANTHER" id="PTHR46333">
    <property type="entry name" value="CYTOKINESIS PROTEIN 3"/>
    <property type="match status" value="1"/>
</dbReference>
<proteinExistence type="predicted"/>
<name>A0A4Q1JP66_9BACT</name>
<accession>A0A4Q1JP66</accession>